<dbReference type="GO" id="GO:0004399">
    <property type="term" value="F:histidinol dehydrogenase activity"/>
    <property type="evidence" value="ECO:0007669"/>
    <property type="project" value="UniProtKB-EC"/>
</dbReference>
<dbReference type="InterPro" id="IPR001692">
    <property type="entry name" value="Histidinol_DH_CS"/>
</dbReference>
<evidence type="ECO:0000256" key="6">
    <source>
        <dbReference type="PIRNR" id="PIRNR000099"/>
    </source>
</evidence>
<keyword evidence="5" id="KW-0520">NAD</keyword>
<dbReference type="Gene3D" id="3.40.50.1980">
    <property type="entry name" value="Nitrogenase molybdenum iron protein domain"/>
    <property type="match status" value="2"/>
</dbReference>
<keyword evidence="2 5" id="KW-0479">Metal-binding</keyword>
<feature type="binding site" evidence="5">
    <location>
        <position position="417"/>
    </location>
    <ligand>
        <name>substrate</name>
    </ligand>
</feature>
<evidence type="ECO:0000313" key="8">
    <source>
        <dbReference type="EMBL" id="UWX05954.1"/>
    </source>
</evidence>
<reference evidence="8" key="1">
    <citation type="submission" date="2020-12" db="EMBL/GenBank/DDBJ databases">
        <title>Taurinivorans muris gen. nov., sp. nov., fundamental and realized metabolic niche of a ubiquitous sulfidogenic bacterium in the murine intestine.</title>
        <authorList>
            <person name="Ye H."/>
            <person name="Hanson B.T."/>
            <person name="Loy A."/>
        </authorList>
    </citation>
    <scope>NUCLEOTIDE SEQUENCE</scope>
    <source>
        <strain evidence="8">LT0009</strain>
    </source>
</reference>
<name>A0ABY5Y198_9BACT</name>
<comment type="similarity">
    <text evidence="1 5 6 7">Belongs to the histidinol dehydrogenase family.</text>
</comment>
<comment type="function">
    <text evidence="5">Catalyzes the sequential NAD-dependent oxidations of L-histidinol to L-histidinaldehyde and then to L-histidine.</text>
</comment>
<dbReference type="PANTHER" id="PTHR21256">
    <property type="entry name" value="HISTIDINOL DEHYDROGENASE HDH"/>
    <property type="match status" value="1"/>
</dbReference>
<feature type="binding site" evidence="5">
    <location>
        <position position="330"/>
    </location>
    <ligand>
        <name>substrate</name>
    </ligand>
</feature>
<feature type="binding site" evidence="5">
    <location>
        <position position="422"/>
    </location>
    <ligand>
        <name>substrate</name>
    </ligand>
</feature>
<dbReference type="RefSeq" id="WP_334315548.1">
    <property type="nucleotide sequence ID" value="NZ_CP065938.1"/>
</dbReference>
<dbReference type="PROSITE" id="PS00611">
    <property type="entry name" value="HISOL_DEHYDROGENASE"/>
    <property type="match status" value="1"/>
</dbReference>
<dbReference type="Gene3D" id="1.20.5.1300">
    <property type="match status" value="1"/>
</dbReference>
<feature type="binding site" evidence="5">
    <location>
        <position position="261"/>
    </location>
    <ligand>
        <name>Zn(2+)</name>
        <dbReference type="ChEBI" id="CHEBI:29105"/>
    </ligand>
</feature>
<dbReference type="EMBL" id="CP065938">
    <property type="protein sequence ID" value="UWX05954.1"/>
    <property type="molecule type" value="Genomic_DNA"/>
</dbReference>
<evidence type="ECO:0000313" key="9">
    <source>
        <dbReference type="Proteomes" id="UP001058120"/>
    </source>
</evidence>
<dbReference type="InterPro" id="IPR016161">
    <property type="entry name" value="Ald_DH/histidinol_DH"/>
</dbReference>
<dbReference type="InterPro" id="IPR022695">
    <property type="entry name" value="Histidinol_DH_monofunct"/>
</dbReference>
<feature type="binding site" evidence="5">
    <location>
        <position position="239"/>
    </location>
    <ligand>
        <name>substrate</name>
    </ligand>
</feature>
<dbReference type="CDD" id="cd06572">
    <property type="entry name" value="Histidinol_dh"/>
    <property type="match status" value="1"/>
</dbReference>
<keyword evidence="5" id="KW-0028">Amino-acid biosynthesis</keyword>
<evidence type="ECO:0000256" key="3">
    <source>
        <dbReference type="ARBA" id="ARBA00022833"/>
    </source>
</evidence>
<feature type="binding site" evidence="5">
    <location>
        <position position="422"/>
    </location>
    <ligand>
        <name>Zn(2+)</name>
        <dbReference type="ChEBI" id="CHEBI:29105"/>
    </ligand>
</feature>
<dbReference type="PRINTS" id="PR00083">
    <property type="entry name" value="HOLDHDRGNASE"/>
</dbReference>
<evidence type="ECO:0000256" key="7">
    <source>
        <dbReference type="RuleBase" id="RU004175"/>
    </source>
</evidence>
<feature type="binding site" evidence="5">
    <location>
        <position position="261"/>
    </location>
    <ligand>
        <name>substrate</name>
    </ligand>
</feature>
<comment type="catalytic activity">
    <reaction evidence="5">
        <text>L-histidinol + 2 NAD(+) + H2O = L-histidine + 2 NADH + 3 H(+)</text>
        <dbReference type="Rhea" id="RHEA:20641"/>
        <dbReference type="ChEBI" id="CHEBI:15377"/>
        <dbReference type="ChEBI" id="CHEBI:15378"/>
        <dbReference type="ChEBI" id="CHEBI:57540"/>
        <dbReference type="ChEBI" id="CHEBI:57595"/>
        <dbReference type="ChEBI" id="CHEBI:57699"/>
        <dbReference type="ChEBI" id="CHEBI:57945"/>
        <dbReference type="EC" id="1.1.1.23"/>
    </reaction>
</comment>
<evidence type="ECO:0000256" key="2">
    <source>
        <dbReference type="ARBA" id="ARBA00022723"/>
    </source>
</evidence>
<accession>A0ABY5Y198</accession>
<dbReference type="PIRSF" id="PIRSF000099">
    <property type="entry name" value="Histidinol_dh"/>
    <property type="match status" value="1"/>
</dbReference>
<keyword evidence="4 5" id="KW-0560">Oxidoreductase</keyword>
<dbReference type="EC" id="1.1.1.23" evidence="5"/>
<dbReference type="HAMAP" id="MF_01024">
    <property type="entry name" value="HisD"/>
    <property type="match status" value="1"/>
</dbReference>
<dbReference type="NCBIfam" id="TIGR00069">
    <property type="entry name" value="hisD"/>
    <property type="match status" value="1"/>
</dbReference>
<evidence type="ECO:0000256" key="5">
    <source>
        <dbReference type="HAMAP-Rule" id="MF_01024"/>
    </source>
</evidence>
<evidence type="ECO:0000256" key="4">
    <source>
        <dbReference type="ARBA" id="ARBA00023002"/>
    </source>
</evidence>
<comment type="cofactor">
    <cofactor evidence="5">
        <name>Zn(2+)</name>
        <dbReference type="ChEBI" id="CHEBI:29105"/>
    </cofactor>
    <text evidence="5">Binds 1 zinc ion per subunit.</text>
</comment>
<keyword evidence="9" id="KW-1185">Reference proteome</keyword>
<keyword evidence="5" id="KW-0368">Histidine biosynthesis</keyword>
<keyword evidence="3 5" id="KW-0862">Zinc</keyword>
<dbReference type="InterPro" id="IPR012131">
    <property type="entry name" value="Hstdl_DH"/>
</dbReference>
<dbReference type="SUPFAM" id="SSF53720">
    <property type="entry name" value="ALDH-like"/>
    <property type="match status" value="1"/>
</dbReference>
<dbReference type="PANTHER" id="PTHR21256:SF2">
    <property type="entry name" value="HISTIDINE BIOSYNTHESIS TRIFUNCTIONAL PROTEIN"/>
    <property type="match status" value="1"/>
</dbReference>
<evidence type="ECO:0000256" key="1">
    <source>
        <dbReference type="ARBA" id="ARBA00010178"/>
    </source>
</evidence>
<feature type="binding site" evidence="5">
    <location>
        <position position="264"/>
    </location>
    <ligand>
        <name>Zn(2+)</name>
        <dbReference type="ChEBI" id="CHEBI:29105"/>
    </ligand>
</feature>
<feature type="active site" description="Proton acceptor" evidence="5">
    <location>
        <position position="329"/>
    </location>
</feature>
<comment type="pathway">
    <text evidence="5">Amino-acid biosynthesis; L-histidine biosynthesis; L-histidine from 5-phospho-alpha-D-ribose 1-diphosphate: step 9/9.</text>
</comment>
<protein>
    <recommendedName>
        <fullName evidence="5">Histidinol dehydrogenase</fullName>
        <shortName evidence="5">HDH</shortName>
        <ecNumber evidence="5">1.1.1.23</ecNumber>
    </recommendedName>
</protein>
<feature type="active site" description="Proton acceptor" evidence="5">
    <location>
        <position position="330"/>
    </location>
</feature>
<organism evidence="8 9">
    <name type="scientific">Taurinivorans muris</name>
    <dbReference type="NCBI Taxonomy" id="2787751"/>
    <lineage>
        <taxon>Bacteria</taxon>
        <taxon>Pseudomonadati</taxon>
        <taxon>Thermodesulfobacteriota</taxon>
        <taxon>Desulfovibrionia</taxon>
        <taxon>Desulfovibrionales</taxon>
        <taxon>Desulfovibrionaceae</taxon>
        <taxon>Taurinivorans</taxon>
    </lineage>
</organism>
<feature type="binding site" evidence="5">
    <location>
        <position position="264"/>
    </location>
    <ligand>
        <name>substrate</name>
    </ligand>
</feature>
<sequence>MQKYTFSQASEAQELIDKLAGRHLGEQNVEGEVREILEAVKIKKDSFLIEKIRAFDCREFNNPLRLSESEIQQGAAQVSPEDMEIIAEAARNIRSFHEAQLEKSWFQTREDGTILGQKISPVRRAGLYVPGGKGGNTPLISSLLMQAIPAQVAGVKEIAVTSPPRENGTLNPYLLAAAYLLDITEVYRVGGPWAVGALAYGTESIKAVDVITGPGNQYVTMAKKMVQGQVGIDMLAGPSEILVLADDSANPEYVAADLLSQAEHDSLASAVCVTTSPYLADKILESVEKRLADLPRADIARESVENFGAVIIVPTMQTGIEIANRIAPEHMELMVQEPWNYVPHINTAGALFLGAWSPEPVGDYFAGPNHVLPTQGTARYASALGVQTFCKKTSIISASMKFTRAKASSIAKLARMEGLEAHAKSVEMRK</sequence>
<comment type="caution">
    <text evidence="5">Lacks conserved residue(s) required for the propagation of feature annotation.</text>
</comment>
<feature type="binding site" evidence="5">
    <location>
        <position position="363"/>
    </location>
    <ligand>
        <name>Zn(2+)</name>
        <dbReference type="ChEBI" id="CHEBI:29105"/>
    </ligand>
</feature>
<dbReference type="Pfam" id="PF00815">
    <property type="entry name" value="Histidinol_dh"/>
    <property type="match status" value="1"/>
</dbReference>
<dbReference type="Proteomes" id="UP001058120">
    <property type="component" value="Chromosome"/>
</dbReference>
<feature type="binding site" evidence="5">
    <location>
        <position position="363"/>
    </location>
    <ligand>
        <name>substrate</name>
    </ligand>
</feature>
<proteinExistence type="inferred from homology"/>
<gene>
    <name evidence="5 8" type="primary">hisD</name>
    <name evidence="8" type="ORF">JBF11_01095</name>
</gene>